<evidence type="ECO:0000313" key="10">
    <source>
        <dbReference type="EMBL" id="KAF7128101.1"/>
    </source>
</evidence>
<evidence type="ECO:0000256" key="4">
    <source>
        <dbReference type="ARBA" id="ARBA00022722"/>
    </source>
</evidence>
<evidence type="ECO:0000256" key="3">
    <source>
        <dbReference type="ARBA" id="ARBA00006958"/>
    </source>
</evidence>
<evidence type="ECO:0000259" key="9">
    <source>
        <dbReference type="Pfam" id="PF13359"/>
    </source>
</evidence>
<keyword evidence="7" id="KW-0539">Nucleus</keyword>
<gene>
    <name evidence="10" type="ORF">RHSIM_Rhsim11G0013200</name>
</gene>
<feature type="region of interest" description="Disordered" evidence="8">
    <location>
        <begin position="206"/>
        <end position="232"/>
    </location>
</feature>
<dbReference type="EMBL" id="WJXA01000011">
    <property type="protein sequence ID" value="KAF7128101.1"/>
    <property type="molecule type" value="Genomic_DNA"/>
</dbReference>
<evidence type="ECO:0000256" key="5">
    <source>
        <dbReference type="ARBA" id="ARBA00022723"/>
    </source>
</evidence>
<dbReference type="InterPro" id="IPR027806">
    <property type="entry name" value="HARBI1_dom"/>
</dbReference>
<dbReference type="GO" id="GO:0005634">
    <property type="term" value="C:nucleus"/>
    <property type="evidence" value="ECO:0007669"/>
    <property type="project" value="UniProtKB-SubCell"/>
</dbReference>
<dbReference type="GO" id="GO:0016787">
    <property type="term" value="F:hydrolase activity"/>
    <property type="evidence" value="ECO:0007669"/>
    <property type="project" value="UniProtKB-KW"/>
</dbReference>
<organism evidence="10 11">
    <name type="scientific">Rhododendron simsii</name>
    <name type="common">Sims's rhododendron</name>
    <dbReference type="NCBI Taxonomy" id="118357"/>
    <lineage>
        <taxon>Eukaryota</taxon>
        <taxon>Viridiplantae</taxon>
        <taxon>Streptophyta</taxon>
        <taxon>Embryophyta</taxon>
        <taxon>Tracheophyta</taxon>
        <taxon>Spermatophyta</taxon>
        <taxon>Magnoliopsida</taxon>
        <taxon>eudicotyledons</taxon>
        <taxon>Gunneridae</taxon>
        <taxon>Pentapetalae</taxon>
        <taxon>asterids</taxon>
        <taxon>Ericales</taxon>
        <taxon>Ericaceae</taxon>
        <taxon>Ericoideae</taxon>
        <taxon>Rhodoreae</taxon>
        <taxon>Rhododendron</taxon>
    </lineage>
</organism>
<comment type="caution">
    <text evidence="10">The sequence shown here is derived from an EMBL/GenBank/DDBJ whole genome shotgun (WGS) entry which is preliminary data.</text>
</comment>
<dbReference type="Proteomes" id="UP000626092">
    <property type="component" value="Unassembled WGS sequence"/>
</dbReference>
<keyword evidence="4" id="KW-0540">Nuclease</keyword>
<dbReference type="OrthoDB" id="1925434at2759"/>
<evidence type="ECO:0000256" key="1">
    <source>
        <dbReference type="ARBA" id="ARBA00001968"/>
    </source>
</evidence>
<comment type="subcellular location">
    <subcellularLocation>
        <location evidence="2">Nucleus</location>
    </subcellularLocation>
</comment>
<keyword evidence="5" id="KW-0479">Metal-binding</keyword>
<accession>A0A834G9F3</accession>
<dbReference type="PANTHER" id="PTHR22930:SF228">
    <property type="entry name" value="PROTEIN ALP1-LIKE"/>
    <property type="match status" value="1"/>
</dbReference>
<evidence type="ECO:0000256" key="8">
    <source>
        <dbReference type="SAM" id="MobiDB-lite"/>
    </source>
</evidence>
<name>A0A834G9F3_RHOSS</name>
<evidence type="ECO:0000313" key="11">
    <source>
        <dbReference type="Proteomes" id="UP000626092"/>
    </source>
</evidence>
<reference evidence="10" key="1">
    <citation type="submission" date="2019-11" db="EMBL/GenBank/DDBJ databases">
        <authorList>
            <person name="Liu Y."/>
            <person name="Hou J."/>
            <person name="Li T.-Q."/>
            <person name="Guan C.-H."/>
            <person name="Wu X."/>
            <person name="Wu H.-Z."/>
            <person name="Ling F."/>
            <person name="Zhang R."/>
            <person name="Shi X.-G."/>
            <person name="Ren J.-P."/>
            <person name="Chen E.-F."/>
            <person name="Sun J.-M."/>
        </authorList>
    </citation>
    <scope>NUCLEOTIDE SEQUENCE</scope>
    <source>
        <strain evidence="10">Adult_tree_wgs_1</strain>
        <tissue evidence="10">Leaves</tissue>
    </source>
</reference>
<comment type="cofactor">
    <cofactor evidence="1">
        <name>a divalent metal cation</name>
        <dbReference type="ChEBI" id="CHEBI:60240"/>
    </cofactor>
</comment>
<proteinExistence type="inferred from homology"/>
<evidence type="ECO:0000256" key="2">
    <source>
        <dbReference type="ARBA" id="ARBA00004123"/>
    </source>
</evidence>
<feature type="domain" description="DDE Tnp4" evidence="9">
    <location>
        <begin position="32"/>
        <end position="191"/>
    </location>
</feature>
<evidence type="ECO:0000256" key="6">
    <source>
        <dbReference type="ARBA" id="ARBA00022801"/>
    </source>
</evidence>
<dbReference type="InterPro" id="IPR045249">
    <property type="entry name" value="HARBI1-like"/>
</dbReference>
<dbReference type="Pfam" id="PF13359">
    <property type="entry name" value="DDE_Tnp_4"/>
    <property type="match status" value="1"/>
</dbReference>
<keyword evidence="11" id="KW-1185">Reference proteome</keyword>
<protein>
    <recommendedName>
        <fullName evidence="9">DDE Tnp4 domain-containing protein</fullName>
    </recommendedName>
</protein>
<evidence type="ECO:0000256" key="7">
    <source>
        <dbReference type="ARBA" id="ARBA00023242"/>
    </source>
</evidence>
<dbReference type="GO" id="GO:0046872">
    <property type="term" value="F:metal ion binding"/>
    <property type="evidence" value="ECO:0007669"/>
    <property type="project" value="UniProtKB-KW"/>
</dbReference>
<dbReference type="PANTHER" id="PTHR22930">
    <property type="match status" value="1"/>
</dbReference>
<dbReference type="GO" id="GO:0004518">
    <property type="term" value="F:nuclease activity"/>
    <property type="evidence" value="ECO:0007669"/>
    <property type="project" value="UniProtKB-KW"/>
</dbReference>
<sequence>MANDQNDATVTEVAVIGAASAVIVTSDCVGAIDGTHIRASVPLDLQGRLRGRKGWTSQNVLAAITFDLKFVYVLAGWEGSAHDSRILNDAISRPRGLQVPEGKYYLADFGYGIRSGFIPPYRGVRYHLKEYSNHEPENEKDLFNHRHSSLRSIVERGFGVLKKRFRMLGGEPYLKYELQVDVVLACCILHNHIVGVDPNDRIMRRVNRRFQPRQRNPQRTQRQKREENREWTRKRKAIADAMWYQYTNG</sequence>
<keyword evidence="6" id="KW-0378">Hydrolase</keyword>
<comment type="similarity">
    <text evidence="3">Belongs to the HARBI1 family.</text>
</comment>
<dbReference type="AlphaFoldDB" id="A0A834G9F3"/>